<evidence type="ECO:0000313" key="4">
    <source>
        <dbReference type="Proteomes" id="UP000306575"/>
    </source>
</evidence>
<gene>
    <name evidence="3" type="ORF">FAP39_09245</name>
</gene>
<comment type="caution">
    <text evidence="3">The sequence shown here is derived from an EMBL/GenBank/DDBJ whole genome shotgun (WGS) entry which is preliminary data.</text>
</comment>
<reference evidence="3 4" key="1">
    <citation type="submission" date="2019-04" db="EMBL/GenBank/DDBJ databases">
        <title>Genome sequence of Pelagicola litoralis CL-ES2.</title>
        <authorList>
            <person name="Cao J."/>
        </authorList>
    </citation>
    <scope>NUCLEOTIDE SEQUENCE [LARGE SCALE GENOMIC DNA]</scope>
    <source>
        <strain evidence="3 4">CL-ES2</strain>
    </source>
</reference>
<dbReference type="InterPro" id="IPR029044">
    <property type="entry name" value="Nucleotide-diphossugar_trans"/>
</dbReference>
<dbReference type="EMBL" id="SULI01000009">
    <property type="protein sequence ID" value="TKZ20814.1"/>
    <property type="molecule type" value="Genomic_DNA"/>
</dbReference>
<dbReference type="CDD" id="cd04182">
    <property type="entry name" value="GT_2_like_f"/>
    <property type="match status" value="1"/>
</dbReference>
<dbReference type="PANTHER" id="PTHR43777">
    <property type="entry name" value="MOLYBDENUM COFACTOR CYTIDYLYLTRANSFERASE"/>
    <property type="match status" value="1"/>
</dbReference>
<dbReference type="PANTHER" id="PTHR43777:SF1">
    <property type="entry name" value="MOLYBDENUM COFACTOR CYTIDYLYLTRANSFERASE"/>
    <property type="match status" value="1"/>
</dbReference>
<dbReference type="Gene3D" id="3.90.550.10">
    <property type="entry name" value="Spore Coat Polysaccharide Biosynthesis Protein SpsA, Chain A"/>
    <property type="match status" value="1"/>
</dbReference>
<organism evidence="3 4">
    <name type="scientific">Shimia litoralis</name>
    <dbReference type="NCBI Taxonomy" id="420403"/>
    <lineage>
        <taxon>Bacteria</taxon>
        <taxon>Pseudomonadati</taxon>
        <taxon>Pseudomonadota</taxon>
        <taxon>Alphaproteobacteria</taxon>
        <taxon>Rhodobacterales</taxon>
        <taxon>Roseobacteraceae</taxon>
    </lineage>
</organism>
<name>A0A4U7N886_9RHOB</name>
<evidence type="ECO:0000259" key="2">
    <source>
        <dbReference type="Pfam" id="PF12804"/>
    </source>
</evidence>
<dbReference type="Pfam" id="PF12804">
    <property type="entry name" value="NTP_transf_3"/>
    <property type="match status" value="1"/>
</dbReference>
<proteinExistence type="predicted"/>
<dbReference type="AlphaFoldDB" id="A0A4U7N886"/>
<dbReference type="InterPro" id="IPR025877">
    <property type="entry name" value="MobA-like_NTP_Trfase"/>
</dbReference>
<accession>A0A4U7N886</accession>
<feature type="domain" description="MobA-like NTP transferase" evidence="2">
    <location>
        <begin position="5"/>
        <end position="169"/>
    </location>
</feature>
<dbReference type="OrthoDB" id="9779263at2"/>
<evidence type="ECO:0000256" key="1">
    <source>
        <dbReference type="ARBA" id="ARBA00022842"/>
    </source>
</evidence>
<dbReference type="Proteomes" id="UP000306575">
    <property type="component" value="Unassembled WGS sequence"/>
</dbReference>
<keyword evidence="3" id="KW-0808">Transferase</keyword>
<evidence type="ECO:0000313" key="3">
    <source>
        <dbReference type="EMBL" id="TKZ20814.1"/>
    </source>
</evidence>
<sequence>MLAILIPAAGLSRRMNGADKLLELVHGRPILCDVAKRALSTGCQVIIALPATNIARHDALGGLAQNPNLTLVHVQDPALGMSHSLRTLVQACAPSITAAMILPADMPLLSEDDLAKMLAAWHTAPEMIHRATSDDGDHGHPVIFPRSMFQDLCGLQGDRGARSVLKAHASAITYVSLPDNHAILDLDTPEDWADWRSRHV</sequence>
<keyword evidence="1" id="KW-0460">Magnesium</keyword>
<protein>
    <submittedName>
        <fullName evidence="3">Nucleotidyltransferase family protein</fullName>
    </submittedName>
</protein>
<dbReference type="SUPFAM" id="SSF53448">
    <property type="entry name" value="Nucleotide-diphospho-sugar transferases"/>
    <property type="match status" value="1"/>
</dbReference>
<dbReference type="GO" id="GO:0016779">
    <property type="term" value="F:nucleotidyltransferase activity"/>
    <property type="evidence" value="ECO:0007669"/>
    <property type="project" value="UniProtKB-ARBA"/>
</dbReference>
<keyword evidence="4" id="KW-1185">Reference proteome</keyword>